<dbReference type="GO" id="GO:0019748">
    <property type="term" value="P:secondary metabolic process"/>
    <property type="evidence" value="ECO:0007669"/>
    <property type="project" value="TreeGrafter"/>
</dbReference>
<dbReference type="SUPFAM" id="SSF51556">
    <property type="entry name" value="Metallo-dependent hydrolases"/>
    <property type="match status" value="1"/>
</dbReference>
<dbReference type="EC" id="4.1.1.52" evidence="5"/>
<dbReference type="GO" id="GO:0047596">
    <property type="term" value="F:6-methylsalicylate decarboxylase activity"/>
    <property type="evidence" value="ECO:0007669"/>
    <property type="project" value="UniProtKB-EC"/>
</dbReference>
<dbReference type="PATRIC" id="fig|1291052.5.peg.1380"/>
<dbReference type="InterPro" id="IPR032466">
    <property type="entry name" value="Metal_Hydrolase"/>
</dbReference>
<keyword evidence="2" id="KW-0862">Zinc</keyword>
<dbReference type="PANTHER" id="PTHR21240:SF29">
    <property type="entry name" value="AMIDOHYDROLASE-RELATED DOMAIN-CONTAINING PROTEIN"/>
    <property type="match status" value="1"/>
</dbReference>
<dbReference type="EMBL" id="AYYO01000022">
    <property type="protein sequence ID" value="KRM55466.1"/>
    <property type="molecule type" value="Genomic_DNA"/>
</dbReference>
<proteinExistence type="predicted"/>
<comment type="catalytic activity">
    <reaction evidence="4">
        <text>6-methylsalicylate + H(+) = 3-methylphenol + CO2</text>
        <dbReference type="Rhea" id="RHEA:23112"/>
        <dbReference type="ChEBI" id="CHEBI:15378"/>
        <dbReference type="ChEBI" id="CHEBI:16526"/>
        <dbReference type="ChEBI" id="CHEBI:17231"/>
        <dbReference type="ChEBI" id="CHEBI:36658"/>
        <dbReference type="EC" id="4.1.1.52"/>
    </reaction>
    <physiologicalReaction direction="left-to-right" evidence="4">
        <dbReference type="Rhea" id="RHEA:23113"/>
    </physiologicalReaction>
</comment>
<dbReference type="GO" id="GO:0005829">
    <property type="term" value="C:cytosol"/>
    <property type="evidence" value="ECO:0007669"/>
    <property type="project" value="TreeGrafter"/>
</dbReference>
<dbReference type="Pfam" id="PF04909">
    <property type="entry name" value="Amidohydro_2"/>
    <property type="match status" value="1"/>
</dbReference>
<evidence type="ECO:0000259" key="6">
    <source>
        <dbReference type="Pfam" id="PF04909"/>
    </source>
</evidence>
<keyword evidence="1" id="KW-0479">Metal-binding</keyword>
<dbReference type="Gene3D" id="3.20.20.140">
    <property type="entry name" value="Metal-dependent hydrolases"/>
    <property type="match status" value="1"/>
</dbReference>
<dbReference type="PANTHER" id="PTHR21240">
    <property type="entry name" value="2-AMINO-3-CARBOXYLMUCONATE-6-SEMIALDEHYDE DECARBOXYLASE"/>
    <property type="match status" value="1"/>
</dbReference>
<evidence type="ECO:0000256" key="4">
    <source>
        <dbReference type="ARBA" id="ARBA00036832"/>
    </source>
</evidence>
<dbReference type="RefSeq" id="WP_054678256.1">
    <property type="nucleotide sequence ID" value="NZ_AYYO01000022.1"/>
</dbReference>
<organism evidence="7 8">
    <name type="scientific">Lacticaseibacillus sharpeae JCM 1186 = DSM 20505</name>
    <dbReference type="NCBI Taxonomy" id="1291052"/>
    <lineage>
        <taxon>Bacteria</taxon>
        <taxon>Bacillati</taxon>
        <taxon>Bacillota</taxon>
        <taxon>Bacilli</taxon>
        <taxon>Lactobacillales</taxon>
        <taxon>Lactobacillaceae</taxon>
        <taxon>Lacticaseibacillus</taxon>
    </lineage>
</organism>
<comment type="caution">
    <text evidence="7">The sequence shown here is derived from an EMBL/GenBank/DDBJ whole genome shotgun (WGS) entry which is preliminary data.</text>
</comment>
<dbReference type="GO" id="GO:0016787">
    <property type="term" value="F:hydrolase activity"/>
    <property type="evidence" value="ECO:0007669"/>
    <property type="project" value="UniProtKB-KW"/>
</dbReference>
<sequence>MTQNIIDVHTHYLPPKYVAALKKHIPGNPDGWPTPSWSAAKTLHFNHEHHIAYSLLSLSSPHINFGDRSETLDLVRDANDFGADLHKKHPDELGYLASLPLPYADASVQEINHALNNGAQGFTVPTNSRGIYFGSPIMDSVYAKLNAEHAVVALHPNQPAQLPMNVNIDMPTPLMGFFIDTTMTFMNLLRYHFFDKYPDIKLIIPHAGAFMGILADRDALYTKENYQADMYAAMRHVYFDTAGAVFPRQLPMLLTLADENHIMYGSDIPYTGSLAAGQLLQVIENGGKPAGDKRVAQIESAARYRSFLARHPKTAKFNTLMDMELNMMQGAAILDDDLRTKILTANARQLFNL</sequence>
<evidence type="ECO:0000256" key="2">
    <source>
        <dbReference type="ARBA" id="ARBA00022833"/>
    </source>
</evidence>
<evidence type="ECO:0000313" key="7">
    <source>
        <dbReference type="EMBL" id="KRM55466.1"/>
    </source>
</evidence>
<protein>
    <recommendedName>
        <fullName evidence="5">6-methylsalicylate decarboxylase</fullName>
        <ecNumber evidence="5">4.1.1.52</ecNumber>
    </recommendedName>
</protein>
<dbReference type="STRING" id="1291052.FC18_GL001362"/>
<dbReference type="GO" id="GO:0046872">
    <property type="term" value="F:metal ion binding"/>
    <property type="evidence" value="ECO:0007669"/>
    <property type="project" value="UniProtKB-KW"/>
</dbReference>
<reference evidence="7 8" key="1">
    <citation type="journal article" date="2015" name="Genome Announc.">
        <title>Expanding the biotechnology potential of lactobacilli through comparative genomics of 213 strains and associated genera.</title>
        <authorList>
            <person name="Sun Z."/>
            <person name="Harris H.M."/>
            <person name="McCann A."/>
            <person name="Guo C."/>
            <person name="Argimon S."/>
            <person name="Zhang W."/>
            <person name="Yang X."/>
            <person name="Jeffery I.B."/>
            <person name="Cooney J.C."/>
            <person name="Kagawa T.F."/>
            <person name="Liu W."/>
            <person name="Song Y."/>
            <person name="Salvetti E."/>
            <person name="Wrobel A."/>
            <person name="Rasinkangas P."/>
            <person name="Parkhill J."/>
            <person name="Rea M.C."/>
            <person name="O'Sullivan O."/>
            <person name="Ritari J."/>
            <person name="Douillard F.P."/>
            <person name="Paul Ross R."/>
            <person name="Yang R."/>
            <person name="Briner A.E."/>
            <person name="Felis G.E."/>
            <person name="de Vos W.M."/>
            <person name="Barrangou R."/>
            <person name="Klaenhammer T.R."/>
            <person name="Caufield P.W."/>
            <person name="Cui Y."/>
            <person name="Zhang H."/>
            <person name="O'Toole P.W."/>
        </authorList>
    </citation>
    <scope>NUCLEOTIDE SEQUENCE [LARGE SCALE GENOMIC DNA]</scope>
    <source>
        <strain evidence="7 8">DSM 20505</strain>
    </source>
</reference>
<keyword evidence="8" id="KW-1185">Reference proteome</keyword>
<name>A0A0R1ZM16_9LACO</name>
<evidence type="ECO:0000256" key="5">
    <source>
        <dbReference type="ARBA" id="ARBA00038889"/>
    </source>
</evidence>
<accession>A0A0R1ZM16</accession>
<dbReference type="InterPro" id="IPR006680">
    <property type="entry name" value="Amidohydro-rel"/>
</dbReference>
<evidence type="ECO:0000256" key="1">
    <source>
        <dbReference type="ARBA" id="ARBA00022723"/>
    </source>
</evidence>
<dbReference type="InterPro" id="IPR032465">
    <property type="entry name" value="ACMSD"/>
</dbReference>
<keyword evidence="7" id="KW-0378">Hydrolase</keyword>
<feature type="domain" description="Amidohydrolase-related" evidence="6">
    <location>
        <begin position="6"/>
        <end position="353"/>
    </location>
</feature>
<gene>
    <name evidence="7" type="ORF">FC18_GL001362</name>
</gene>
<evidence type="ECO:0000313" key="8">
    <source>
        <dbReference type="Proteomes" id="UP000051679"/>
    </source>
</evidence>
<dbReference type="AlphaFoldDB" id="A0A0R1ZM16"/>
<evidence type="ECO:0000256" key="3">
    <source>
        <dbReference type="ARBA" id="ARBA00023239"/>
    </source>
</evidence>
<dbReference type="OrthoDB" id="9777673at2"/>
<keyword evidence="3" id="KW-0456">Lyase</keyword>
<dbReference type="Proteomes" id="UP000051679">
    <property type="component" value="Unassembled WGS sequence"/>
</dbReference>